<accession>A0A6P6RUE6</accession>
<dbReference type="RefSeq" id="XP_026191117.1">
    <property type="nucleotide sequence ID" value="XM_026335332.1"/>
</dbReference>
<keyword evidence="2" id="KW-1185">Reference proteome</keyword>
<gene>
    <name evidence="3" type="primary">LOC34624299</name>
</gene>
<evidence type="ECO:0000313" key="3">
    <source>
        <dbReference type="RefSeq" id="XP_026191117.1"/>
    </source>
</evidence>
<reference evidence="3" key="1">
    <citation type="submission" date="2025-08" db="UniProtKB">
        <authorList>
            <consortium name="RefSeq"/>
        </authorList>
    </citation>
    <scope>IDENTIFICATION</scope>
</reference>
<evidence type="ECO:0000313" key="2">
    <source>
        <dbReference type="Proteomes" id="UP000515125"/>
    </source>
</evidence>
<dbReference type="GeneID" id="34624299"/>
<dbReference type="AlphaFoldDB" id="A0A6P6RUE6"/>
<organism evidence="2 3">
    <name type="scientific">Cyclospora cayetanensis</name>
    <dbReference type="NCBI Taxonomy" id="88456"/>
    <lineage>
        <taxon>Eukaryota</taxon>
        <taxon>Sar</taxon>
        <taxon>Alveolata</taxon>
        <taxon>Apicomplexa</taxon>
        <taxon>Conoidasida</taxon>
        <taxon>Coccidia</taxon>
        <taxon>Eucoccidiorida</taxon>
        <taxon>Eimeriorina</taxon>
        <taxon>Eimeriidae</taxon>
        <taxon>Cyclospora</taxon>
    </lineage>
</organism>
<sequence length="792" mass="85130">MRPYTLQSVSAHEVAAAEAPAASASQRLTIEDLELYFAGKSAQCCSRAAAHAAPSNAKSTGLHEYLWRADGTIAKLSIANSATLSTYSLPNGVSVHPSCGCVFATDGAKSAADVAFVLAGGLPNEIVAVKQRSSSRSSTNAAASLPTASTAAFKVSARAQVGDRLALLLPVQHGKAAVLAISWTYAKRDSSSNNGARSGKQLSLLCSVLDPCTLETFSSGHLFLPAAAALATAADSLQLEAAVLQEGLPEEAVGGAARCTRVLLVAASEEVGAFYSFVDVQEAAAQSSSDSEDEAEGSASSKGWQLLPMHGDALQQLNMGSHKPRLISCSPSAAPGQPSLLVECVEGELLLFRAEKSAKGHMRCVKRSRRILPLSPAAAAAAGGAVLLPFACCLEWTAAAAPETETATKTGAEKGSVSCCRFLLRDLRWLSPFGPTYSVQLATPAVFSVRSLLRCGQQQLLQALPLLWDCEGKSFVTRCPLATPSAASAVGSYTVAGLLPLRAGVALQQLQQQLPEPLTEPQQRLAERLLQLPRHLISGEALERDFAAFVETPRARQHAEETICLLLHAHVLTPHRSLLQLLMHFNFHTAAACSCCSPGLREEDAALLLQWRPQLLHVLLQHAQHFRASVLAESLLHLQQQQQPKQGDVIELLLRQLVEWLQEQHCNEIETEQQQHLHGLQLQQQQQQQQREPPIPLPVLLDVACGFVDAFLPASLYPSVEQQEAKELQKLHGLLRLLQQQINLLQQQYSRQEELKIEGKIVAALTSRLTPQELGEGEQRGLVSNMQSPPLI</sequence>
<name>A0A6P6RUE6_9EIME</name>
<keyword evidence="1" id="KW-0175">Coiled coil</keyword>
<feature type="coiled-coil region" evidence="1">
    <location>
        <begin position="728"/>
        <end position="755"/>
    </location>
</feature>
<evidence type="ECO:0000256" key="1">
    <source>
        <dbReference type="SAM" id="Coils"/>
    </source>
</evidence>
<protein>
    <submittedName>
        <fullName evidence="3">Uncharacterized protein LOC34624299</fullName>
    </submittedName>
</protein>
<proteinExistence type="predicted"/>
<dbReference type="Proteomes" id="UP000515125">
    <property type="component" value="Unplaced"/>
</dbReference>
<dbReference type="OrthoDB" id="348448at2759"/>